<protein>
    <recommendedName>
        <fullName evidence="1">DUF985 domain-containing protein</fullName>
    </recommendedName>
</protein>
<accession>A0AAN5ALV4</accession>
<sequence>MIKALIEKLDLQPHPEGGYYKELYRDEKTIEPSGFDGKRNASTAIYYLLSGSDFSSFHRIKSDEGWHYYQGNTALLVYEITTEGTLKIHRMGQNLEKDQFFSVIQAGSWFASCLENQSENQFALVGCTVAPGFDFQDFELANKTSLLEQFPEHEEIIQRLCR</sequence>
<dbReference type="Proteomes" id="UP001310022">
    <property type="component" value="Unassembled WGS sequence"/>
</dbReference>
<proteinExistence type="predicted"/>
<dbReference type="InterPro" id="IPR039935">
    <property type="entry name" value="YML079W-like"/>
</dbReference>
<dbReference type="PANTHER" id="PTHR33387">
    <property type="entry name" value="RMLC-LIKE JELLY ROLL FOLD PROTEIN"/>
    <property type="match status" value="1"/>
</dbReference>
<gene>
    <name evidence="2" type="ORF">PEDI_37440</name>
</gene>
<reference evidence="2 3" key="1">
    <citation type="submission" date="2021-12" db="EMBL/GenBank/DDBJ databases">
        <title>Genome sequencing of bacteria with rrn-lacking chromosome and rrn-plasmid.</title>
        <authorList>
            <person name="Anda M."/>
            <person name="Iwasaki W."/>
        </authorList>
    </citation>
    <scope>NUCLEOTIDE SEQUENCE [LARGE SCALE GENOMIC DNA]</scope>
    <source>
        <strain evidence="2 3">NBRC 15940</strain>
    </source>
</reference>
<name>A0AAN5ALV4_9BACT</name>
<dbReference type="InterPro" id="IPR014710">
    <property type="entry name" value="RmlC-like_jellyroll"/>
</dbReference>
<dbReference type="Gene3D" id="2.60.120.10">
    <property type="entry name" value="Jelly Rolls"/>
    <property type="match status" value="1"/>
</dbReference>
<evidence type="ECO:0000313" key="2">
    <source>
        <dbReference type="EMBL" id="GJM63192.1"/>
    </source>
</evidence>
<dbReference type="InterPro" id="IPR011051">
    <property type="entry name" value="RmlC_Cupin_sf"/>
</dbReference>
<evidence type="ECO:0000259" key="1">
    <source>
        <dbReference type="Pfam" id="PF06172"/>
    </source>
</evidence>
<dbReference type="SUPFAM" id="SSF51182">
    <property type="entry name" value="RmlC-like cupins"/>
    <property type="match status" value="1"/>
</dbReference>
<dbReference type="InterPro" id="IPR009327">
    <property type="entry name" value="Cupin_DUF985"/>
</dbReference>
<keyword evidence="3" id="KW-1185">Reference proteome</keyword>
<dbReference type="AlphaFoldDB" id="A0AAN5ALV4"/>
<dbReference type="CDD" id="cd06121">
    <property type="entry name" value="cupin_YML079wp"/>
    <property type="match status" value="1"/>
</dbReference>
<evidence type="ECO:0000313" key="3">
    <source>
        <dbReference type="Proteomes" id="UP001310022"/>
    </source>
</evidence>
<organism evidence="2 3">
    <name type="scientific">Persicobacter diffluens</name>
    <dbReference type="NCBI Taxonomy" id="981"/>
    <lineage>
        <taxon>Bacteria</taxon>
        <taxon>Pseudomonadati</taxon>
        <taxon>Bacteroidota</taxon>
        <taxon>Cytophagia</taxon>
        <taxon>Cytophagales</taxon>
        <taxon>Persicobacteraceae</taxon>
        <taxon>Persicobacter</taxon>
    </lineage>
</organism>
<dbReference type="PANTHER" id="PTHR33387:SF3">
    <property type="entry name" value="DUF985 DOMAIN-CONTAINING PROTEIN"/>
    <property type="match status" value="1"/>
</dbReference>
<dbReference type="RefSeq" id="WP_338238394.1">
    <property type="nucleotide sequence ID" value="NZ_BQKE01000002.1"/>
</dbReference>
<dbReference type="Pfam" id="PF06172">
    <property type="entry name" value="Cupin_5"/>
    <property type="match status" value="1"/>
</dbReference>
<dbReference type="EMBL" id="BQKE01000002">
    <property type="protein sequence ID" value="GJM63192.1"/>
    <property type="molecule type" value="Genomic_DNA"/>
</dbReference>
<comment type="caution">
    <text evidence="2">The sequence shown here is derived from an EMBL/GenBank/DDBJ whole genome shotgun (WGS) entry which is preliminary data.</text>
</comment>
<feature type="domain" description="DUF985" evidence="1">
    <location>
        <begin position="4"/>
        <end position="141"/>
    </location>
</feature>